<evidence type="ECO:0000313" key="1">
    <source>
        <dbReference type="EMBL" id="KAK3609934.1"/>
    </source>
</evidence>
<gene>
    <name evidence="1" type="ORF">CHS0354_011765</name>
</gene>
<protein>
    <submittedName>
        <fullName evidence="1">Uncharacterized protein</fullName>
    </submittedName>
</protein>
<dbReference type="Proteomes" id="UP001195483">
    <property type="component" value="Unassembled WGS sequence"/>
</dbReference>
<organism evidence="1 2">
    <name type="scientific">Potamilus streckersoni</name>
    <dbReference type="NCBI Taxonomy" id="2493646"/>
    <lineage>
        <taxon>Eukaryota</taxon>
        <taxon>Metazoa</taxon>
        <taxon>Spiralia</taxon>
        <taxon>Lophotrochozoa</taxon>
        <taxon>Mollusca</taxon>
        <taxon>Bivalvia</taxon>
        <taxon>Autobranchia</taxon>
        <taxon>Heteroconchia</taxon>
        <taxon>Palaeoheterodonta</taxon>
        <taxon>Unionida</taxon>
        <taxon>Unionoidea</taxon>
        <taxon>Unionidae</taxon>
        <taxon>Ambleminae</taxon>
        <taxon>Lampsilini</taxon>
        <taxon>Potamilus</taxon>
    </lineage>
</organism>
<keyword evidence="2" id="KW-1185">Reference proteome</keyword>
<reference evidence="1" key="1">
    <citation type="journal article" date="2021" name="Genome Biol. Evol.">
        <title>A High-Quality Reference Genome for a Parasitic Bivalve with Doubly Uniparental Inheritance (Bivalvia: Unionida).</title>
        <authorList>
            <person name="Smith C.H."/>
        </authorList>
    </citation>
    <scope>NUCLEOTIDE SEQUENCE</scope>
    <source>
        <strain evidence="1">CHS0354</strain>
    </source>
</reference>
<accession>A0AAE0TH85</accession>
<proteinExistence type="predicted"/>
<name>A0AAE0TH85_9BIVA</name>
<sequence>MASTTGPDRGVGAHQVRQTFKLRSYYCSTRGNFCLLCFHPGQVRPSLDSLDPFGSHEDPILMPSLARTPYRYRAPSSRVTALKPSNDTGFQVAGLQEHATTPSR</sequence>
<evidence type="ECO:0000313" key="2">
    <source>
        <dbReference type="Proteomes" id="UP001195483"/>
    </source>
</evidence>
<dbReference type="AlphaFoldDB" id="A0AAE0TH85"/>
<reference evidence="1" key="3">
    <citation type="submission" date="2023-05" db="EMBL/GenBank/DDBJ databases">
        <authorList>
            <person name="Smith C.H."/>
        </authorList>
    </citation>
    <scope>NUCLEOTIDE SEQUENCE</scope>
    <source>
        <strain evidence="1">CHS0354</strain>
        <tissue evidence="1">Mantle</tissue>
    </source>
</reference>
<comment type="caution">
    <text evidence="1">The sequence shown here is derived from an EMBL/GenBank/DDBJ whole genome shotgun (WGS) entry which is preliminary data.</text>
</comment>
<reference evidence="1" key="2">
    <citation type="journal article" date="2021" name="Genome Biol. Evol.">
        <title>Developing a high-quality reference genome for a parasitic bivalve with doubly uniparental inheritance (Bivalvia: Unionida).</title>
        <authorList>
            <person name="Smith C.H."/>
        </authorList>
    </citation>
    <scope>NUCLEOTIDE SEQUENCE</scope>
    <source>
        <strain evidence="1">CHS0354</strain>
        <tissue evidence="1">Mantle</tissue>
    </source>
</reference>
<dbReference type="EMBL" id="JAEAOA010000720">
    <property type="protein sequence ID" value="KAK3609934.1"/>
    <property type="molecule type" value="Genomic_DNA"/>
</dbReference>